<dbReference type="GeneID" id="108848535"/>
<organism evidence="2 3">
    <name type="scientific">Raphanus sativus</name>
    <name type="common">Radish</name>
    <name type="synonym">Raphanus raphanistrum var. sativus</name>
    <dbReference type="NCBI Taxonomy" id="3726"/>
    <lineage>
        <taxon>Eukaryota</taxon>
        <taxon>Viridiplantae</taxon>
        <taxon>Streptophyta</taxon>
        <taxon>Embryophyta</taxon>
        <taxon>Tracheophyta</taxon>
        <taxon>Spermatophyta</taxon>
        <taxon>Magnoliopsida</taxon>
        <taxon>eudicotyledons</taxon>
        <taxon>Gunneridae</taxon>
        <taxon>Pentapetalae</taxon>
        <taxon>rosids</taxon>
        <taxon>malvids</taxon>
        <taxon>Brassicales</taxon>
        <taxon>Brassicaceae</taxon>
        <taxon>Brassiceae</taxon>
        <taxon>Raphanus</taxon>
    </lineage>
</organism>
<name>A0A9W3DLU0_RAPSA</name>
<dbReference type="Gene3D" id="1.20.1280.50">
    <property type="match status" value="1"/>
</dbReference>
<dbReference type="Pfam" id="PF00646">
    <property type="entry name" value="F-box"/>
    <property type="match status" value="1"/>
</dbReference>
<reference evidence="2" key="1">
    <citation type="journal article" date="2019" name="Database">
        <title>The radish genome database (RadishGD): an integrated information resource for radish genomics.</title>
        <authorList>
            <person name="Yu H.J."/>
            <person name="Baek S."/>
            <person name="Lee Y.J."/>
            <person name="Cho A."/>
            <person name="Mun J.H."/>
        </authorList>
    </citation>
    <scope>NUCLEOTIDE SEQUENCE [LARGE SCALE GENOMIC DNA]</scope>
    <source>
        <strain evidence="2">cv. WK10039</strain>
    </source>
</reference>
<reference evidence="3" key="2">
    <citation type="submission" date="2025-08" db="UniProtKB">
        <authorList>
            <consortium name="RefSeq"/>
        </authorList>
    </citation>
    <scope>IDENTIFICATION</scope>
    <source>
        <tissue evidence="3">Leaf</tissue>
    </source>
</reference>
<evidence type="ECO:0000259" key="1">
    <source>
        <dbReference type="PROSITE" id="PS50181"/>
    </source>
</evidence>
<sequence>MFFMQFSRFLFNTICGLLGYCLARHVILCPDGTIRTFAWRRETKRRKKDDLFLDDGNKMSLLDLPNLTLGCILEKLSASELCGMACVCSELRDICVSDHFWKKLMEKKWGRLMGAAATQEWKSHVDAMLMGRPSCGSKRRRSSSSRVAIDSVMYWYSNLESGKFWFSAQVKKNNIVSIRLGKSYYDAKVRYDSKTDTFEARRTSAGLGRPAAEVNVTWQMLSPPLTDKESRVLHLSDSLQGLGPDYCFEIQWRKTEELPYEDIFSRVGWWLGFVGHLQNCHRTGNCCCLSHENVVLTFNRLLSESPPPAYMVVNRKNYRECGNEAKGFYGGLRNLDFALRLQRSLGTTNEEGHHRV</sequence>
<dbReference type="SMART" id="SM00256">
    <property type="entry name" value="FBOX"/>
    <property type="match status" value="1"/>
</dbReference>
<dbReference type="PANTHER" id="PTHR31482">
    <property type="entry name" value="ESTS AU081301(E20138)"/>
    <property type="match status" value="1"/>
</dbReference>
<dbReference type="PANTHER" id="PTHR31482:SF17">
    <property type="entry name" value="F-BOX DOMAIN-CONTAINING PROTEIN"/>
    <property type="match status" value="1"/>
</dbReference>
<dbReference type="SUPFAM" id="SSF81383">
    <property type="entry name" value="F-box domain"/>
    <property type="match status" value="1"/>
</dbReference>
<dbReference type="InterPro" id="IPR001810">
    <property type="entry name" value="F-box_dom"/>
</dbReference>
<evidence type="ECO:0000313" key="2">
    <source>
        <dbReference type="Proteomes" id="UP000504610"/>
    </source>
</evidence>
<dbReference type="InterPro" id="IPR036047">
    <property type="entry name" value="F-box-like_dom_sf"/>
</dbReference>
<dbReference type="Proteomes" id="UP000504610">
    <property type="component" value="Chromosome 4"/>
</dbReference>
<proteinExistence type="predicted"/>
<dbReference type="AlphaFoldDB" id="A0A9W3DLU0"/>
<dbReference type="RefSeq" id="XP_056864912.1">
    <property type="nucleotide sequence ID" value="XM_057008932.1"/>
</dbReference>
<accession>A0A9W3DLU0</accession>
<evidence type="ECO:0000313" key="3">
    <source>
        <dbReference type="RefSeq" id="XP_056864912.1"/>
    </source>
</evidence>
<keyword evidence="2" id="KW-1185">Reference proteome</keyword>
<gene>
    <name evidence="3" type="primary">LOC108848535</name>
</gene>
<feature type="domain" description="F-box" evidence="1">
    <location>
        <begin position="58"/>
        <end position="104"/>
    </location>
</feature>
<protein>
    <submittedName>
        <fullName evidence="3">F-box protein At2g41170 isoform X1</fullName>
    </submittedName>
</protein>
<dbReference type="PROSITE" id="PS50181">
    <property type="entry name" value="FBOX"/>
    <property type="match status" value="1"/>
</dbReference>